<sequence>AITGTKLKVACPCPIEPELGASLAQGTVVLEEKSGSDSSPLPVIIFDWDDTLCPTWWIQKVMEPSLCRVAASTFYAALEAHARHVEAILRAAKKLGHVDIVTAGNKPWFELSAQYLRGVNVSALLKELDIVVYYAVIPNIVPEGADGPTVAKRIVMAECLTRRSGIKGSWHALSIGDKKAEAAALRECCKAQHSRVWRKPLCKTLLLPADPMLEDLSQTLQTLTPQLASLIGRRSDFDIDLKTLATAANATPK</sequence>
<accession>A0A813H3Y7</accession>
<dbReference type="AlphaFoldDB" id="A0A813H3Y7"/>
<name>A0A813H3Y7_POLGL</name>
<dbReference type="OrthoDB" id="276029at2759"/>
<evidence type="ECO:0000313" key="1">
    <source>
        <dbReference type="EMBL" id="CAE8632351.1"/>
    </source>
</evidence>
<feature type="non-terminal residue" evidence="1">
    <location>
        <position position="253"/>
    </location>
</feature>
<dbReference type="Proteomes" id="UP000654075">
    <property type="component" value="Unassembled WGS sequence"/>
</dbReference>
<organism evidence="1 2">
    <name type="scientific">Polarella glacialis</name>
    <name type="common">Dinoflagellate</name>
    <dbReference type="NCBI Taxonomy" id="89957"/>
    <lineage>
        <taxon>Eukaryota</taxon>
        <taxon>Sar</taxon>
        <taxon>Alveolata</taxon>
        <taxon>Dinophyceae</taxon>
        <taxon>Suessiales</taxon>
        <taxon>Suessiaceae</taxon>
        <taxon>Polarella</taxon>
    </lineage>
</organism>
<protein>
    <submittedName>
        <fullName evidence="1">Uncharacterized protein</fullName>
    </submittedName>
</protein>
<comment type="caution">
    <text evidence="1">The sequence shown here is derived from an EMBL/GenBank/DDBJ whole genome shotgun (WGS) entry which is preliminary data.</text>
</comment>
<keyword evidence="2" id="KW-1185">Reference proteome</keyword>
<evidence type="ECO:0000313" key="2">
    <source>
        <dbReference type="Proteomes" id="UP000654075"/>
    </source>
</evidence>
<gene>
    <name evidence="1" type="ORF">PGLA1383_LOCUS48331</name>
</gene>
<proteinExistence type="predicted"/>
<reference evidence="1" key="1">
    <citation type="submission" date="2021-02" db="EMBL/GenBank/DDBJ databases">
        <authorList>
            <person name="Dougan E. K."/>
            <person name="Rhodes N."/>
            <person name="Thang M."/>
            <person name="Chan C."/>
        </authorList>
    </citation>
    <scope>NUCLEOTIDE SEQUENCE</scope>
</reference>
<dbReference type="PANTHER" id="PTHR38899:SF1">
    <property type="entry name" value="PROTEIN KINASE"/>
    <property type="match status" value="1"/>
</dbReference>
<dbReference type="PANTHER" id="PTHR38899">
    <property type="entry name" value="DOMAIN OOKINETE PROTEIN, PUTATIVE-RELATED"/>
    <property type="match status" value="1"/>
</dbReference>
<dbReference type="EMBL" id="CAJNNV010030384">
    <property type="protein sequence ID" value="CAE8632351.1"/>
    <property type="molecule type" value="Genomic_DNA"/>
</dbReference>